<evidence type="ECO:0000259" key="2">
    <source>
        <dbReference type="Pfam" id="PF01796"/>
    </source>
</evidence>
<feature type="compositionally biased region" description="Low complexity" evidence="1">
    <location>
        <begin position="204"/>
        <end position="226"/>
    </location>
</feature>
<dbReference type="Pfam" id="PF12172">
    <property type="entry name" value="zf-ChsH2"/>
    <property type="match status" value="1"/>
</dbReference>
<dbReference type="InterPro" id="IPR012340">
    <property type="entry name" value="NA-bd_OB-fold"/>
</dbReference>
<feature type="region of interest" description="Disordered" evidence="1">
    <location>
        <begin position="164"/>
        <end position="230"/>
    </location>
</feature>
<feature type="domain" description="ChsH2 rubredoxin-like zinc ribbon" evidence="3">
    <location>
        <begin position="242"/>
        <end position="276"/>
    </location>
</feature>
<sequence length="361" mass="39197">MTRQQQDNPPGRAYEERLRAFTGRELRALAPAQDPVNQPMIRHWTEAMGDTNPAYTDAEAARATGRAGVVAPASMVQAWTMRGYAATVAPTAGRDGFDELVDLLDEGGYTSVVATDSEFTFLRELEPGDHVAVRETVESISPEKRTGLGTGRFVTTLKTYTDQHGETVATQRWRTLRFRPATEPAARPDPEPPGRPDPEPPGRPASEPAGKPASEPAAEPDPASAPVLRPRPAVNRDNAFFFDGAQRHRLLVQRCAACSALRHPPGPCCPECNSLEWDTVEASGHGHVYSYVVNHLPRHPAFDYPLVVAVVELAEGTRLITNLTGVAPEDVAIGMPVVLDWLDADPDLTLPVFRPAPTEAP</sequence>
<dbReference type="Pfam" id="PF13452">
    <property type="entry name" value="FAS1_DH_region"/>
    <property type="match status" value="1"/>
</dbReference>
<keyword evidence="6" id="KW-1185">Reference proteome</keyword>
<accession>A0ABP7PLL9</accession>
<dbReference type="InterPro" id="IPR022002">
    <property type="entry name" value="ChsH2_Znr"/>
</dbReference>
<dbReference type="InterPro" id="IPR002878">
    <property type="entry name" value="ChsH2_C"/>
</dbReference>
<evidence type="ECO:0000259" key="4">
    <source>
        <dbReference type="Pfam" id="PF13452"/>
    </source>
</evidence>
<feature type="compositionally biased region" description="Polar residues" evidence="1">
    <location>
        <begin position="164"/>
        <end position="173"/>
    </location>
</feature>
<dbReference type="InterPro" id="IPR029069">
    <property type="entry name" value="HotDog_dom_sf"/>
</dbReference>
<feature type="domain" description="FAS1-like dehydratase" evidence="4">
    <location>
        <begin position="26"/>
        <end position="171"/>
    </location>
</feature>
<gene>
    <name evidence="5" type="primary">chsH2</name>
    <name evidence="5" type="ORF">GCM10022384_19020</name>
</gene>
<dbReference type="CDD" id="cd03441">
    <property type="entry name" value="R_hydratase_like"/>
    <property type="match status" value="1"/>
</dbReference>
<dbReference type="Gene3D" id="6.10.30.10">
    <property type="match status" value="1"/>
</dbReference>
<organism evidence="5 6">
    <name type="scientific">Streptomyces marokkonensis</name>
    <dbReference type="NCBI Taxonomy" id="324855"/>
    <lineage>
        <taxon>Bacteria</taxon>
        <taxon>Bacillati</taxon>
        <taxon>Actinomycetota</taxon>
        <taxon>Actinomycetes</taxon>
        <taxon>Kitasatosporales</taxon>
        <taxon>Streptomycetaceae</taxon>
        <taxon>Streptomyces</taxon>
    </lineage>
</organism>
<feature type="domain" description="ChsH2 C-terminal OB-fold" evidence="2">
    <location>
        <begin position="280"/>
        <end position="341"/>
    </location>
</feature>
<evidence type="ECO:0000313" key="6">
    <source>
        <dbReference type="Proteomes" id="UP001500034"/>
    </source>
</evidence>
<dbReference type="SUPFAM" id="SSF54637">
    <property type="entry name" value="Thioesterase/thiol ester dehydrase-isomerase"/>
    <property type="match status" value="1"/>
</dbReference>
<protein>
    <submittedName>
        <fullName evidence="5">3-oxo-23,24-bisnorchol-4,17(20)-dien-22-oyl-CoA hydratase subunit alpha ChsH2</fullName>
    </submittedName>
</protein>
<dbReference type="EMBL" id="BAABCQ010000026">
    <property type="protein sequence ID" value="GAA3967698.1"/>
    <property type="molecule type" value="Genomic_DNA"/>
</dbReference>
<evidence type="ECO:0000259" key="3">
    <source>
        <dbReference type="Pfam" id="PF12172"/>
    </source>
</evidence>
<reference evidence="6" key="1">
    <citation type="journal article" date="2019" name="Int. J. Syst. Evol. Microbiol.">
        <title>The Global Catalogue of Microorganisms (GCM) 10K type strain sequencing project: providing services to taxonomists for standard genome sequencing and annotation.</title>
        <authorList>
            <consortium name="The Broad Institute Genomics Platform"/>
            <consortium name="The Broad Institute Genome Sequencing Center for Infectious Disease"/>
            <person name="Wu L."/>
            <person name="Ma J."/>
        </authorList>
    </citation>
    <scope>NUCLEOTIDE SEQUENCE [LARGE SCALE GENOMIC DNA]</scope>
    <source>
        <strain evidence="6">JCM 17027</strain>
    </source>
</reference>
<dbReference type="PANTHER" id="PTHR34075:SF5">
    <property type="entry name" value="BLR3430 PROTEIN"/>
    <property type="match status" value="1"/>
</dbReference>
<dbReference type="InterPro" id="IPR052513">
    <property type="entry name" value="Thioester_dehydratase-like"/>
</dbReference>
<evidence type="ECO:0000256" key="1">
    <source>
        <dbReference type="SAM" id="MobiDB-lite"/>
    </source>
</evidence>
<dbReference type="SUPFAM" id="SSF50249">
    <property type="entry name" value="Nucleic acid-binding proteins"/>
    <property type="match status" value="1"/>
</dbReference>
<comment type="caution">
    <text evidence="5">The sequence shown here is derived from an EMBL/GenBank/DDBJ whole genome shotgun (WGS) entry which is preliminary data.</text>
</comment>
<dbReference type="Pfam" id="PF01796">
    <property type="entry name" value="OB_ChsH2_C"/>
    <property type="match status" value="1"/>
</dbReference>
<name>A0ABP7PLL9_9ACTN</name>
<feature type="compositionally biased region" description="Basic and acidic residues" evidence="1">
    <location>
        <begin position="186"/>
        <end position="200"/>
    </location>
</feature>
<dbReference type="InterPro" id="IPR039569">
    <property type="entry name" value="FAS1-like_DH_region"/>
</dbReference>
<dbReference type="Gene3D" id="3.10.129.10">
    <property type="entry name" value="Hotdog Thioesterase"/>
    <property type="match status" value="1"/>
</dbReference>
<proteinExistence type="predicted"/>
<dbReference type="PANTHER" id="PTHR34075">
    <property type="entry name" value="BLR3430 PROTEIN"/>
    <property type="match status" value="1"/>
</dbReference>
<dbReference type="Proteomes" id="UP001500034">
    <property type="component" value="Unassembled WGS sequence"/>
</dbReference>
<evidence type="ECO:0000313" key="5">
    <source>
        <dbReference type="EMBL" id="GAA3967698.1"/>
    </source>
</evidence>
<dbReference type="RefSeq" id="WP_345590951.1">
    <property type="nucleotide sequence ID" value="NZ_BAABCQ010000026.1"/>
</dbReference>